<feature type="signal peptide" evidence="1">
    <location>
        <begin position="1"/>
        <end position="21"/>
    </location>
</feature>
<keyword evidence="3" id="KW-1185">Reference proteome</keyword>
<evidence type="ECO:0000313" key="2">
    <source>
        <dbReference type="EMBL" id="KMT63969.1"/>
    </source>
</evidence>
<dbReference type="InterPro" id="IPR014469">
    <property type="entry name" value="DUF2271"/>
</dbReference>
<evidence type="ECO:0000313" key="3">
    <source>
        <dbReference type="Proteomes" id="UP000037600"/>
    </source>
</evidence>
<evidence type="ECO:0008006" key="4">
    <source>
        <dbReference type="Google" id="ProtNLM"/>
    </source>
</evidence>
<accession>A0A0J8GRP6</accession>
<feature type="chain" id="PRO_5005298481" description="Periplasmic protein" evidence="1">
    <location>
        <begin position="22"/>
        <end position="166"/>
    </location>
</feature>
<dbReference type="Pfam" id="PF10029">
    <property type="entry name" value="DUF2271"/>
    <property type="match status" value="1"/>
</dbReference>
<gene>
    <name evidence="2" type="ORF">XM47_16800</name>
</gene>
<dbReference type="EMBL" id="LAZL01000035">
    <property type="protein sequence ID" value="KMT63969.1"/>
    <property type="molecule type" value="Genomic_DNA"/>
</dbReference>
<dbReference type="OrthoDB" id="195316at2"/>
<sequence length="166" mass="18947">MFYRMAIIFTLILIAPIQSMAATQVNLSVTIPALNVNPYHRPYVAIWLENQDRQYITTIALWADDMEWYKDLRQWWRKAGRTTQSFDAVTGATKKPGSYDVKWIAADSKGNAIPAGSYNLKIEASREEGGREYLKIPIQIAKNGRFSLQGKHELGQIIINTLNQEQ</sequence>
<evidence type="ECO:0000256" key="1">
    <source>
        <dbReference type="SAM" id="SignalP"/>
    </source>
</evidence>
<keyword evidence="1" id="KW-0732">Signal</keyword>
<name>A0A0J8GRP6_9ALTE</name>
<protein>
    <recommendedName>
        <fullName evidence="4">Periplasmic protein</fullName>
    </recommendedName>
</protein>
<dbReference type="Gene3D" id="2.60.40.4070">
    <property type="match status" value="1"/>
</dbReference>
<dbReference type="PIRSF" id="PIRSF014995">
    <property type="entry name" value="UCP014995"/>
    <property type="match status" value="1"/>
</dbReference>
<dbReference type="AlphaFoldDB" id="A0A0J8GRP6"/>
<comment type="caution">
    <text evidence="2">The sequence shown here is derived from an EMBL/GenBank/DDBJ whole genome shotgun (WGS) entry which is preliminary data.</text>
</comment>
<reference evidence="2 3" key="1">
    <citation type="submission" date="2015-04" db="EMBL/GenBank/DDBJ databases">
        <title>Draft Genome Sequence of the Novel Agar-Digesting Marine Bacterium Q1.</title>
        <authorList>
            <person name="Li Y."/>
            <person name="Li D."/>
            <person name="Chen G."/>
            <person name="Du Z."/>
        </authorList>
    </citation>
    <scope>NUCLEOTIDE SEQUENCE [LARGE SCALE GENOMIC DNA]</scope>
    <source>
        <strain evidence="2 3">Q1</strain>
    </source>
</reference>
<dbReference type="RefSeq" id="WP_048695139.1">
    <property type="nucleotide sequence ID" value="NZ_KQ130506.1"/>
</dbReference>
<organism evidence="2 3">
    <name type="scientific">Catenovulum maritimum</name>
    <dbReference type="NCBI Taxonomy" id="1513271"/>
    <lineage>
        <taxon>Bacteria</taxon>
        <taxon>Pseudomonadati</taxon>
        <taxon>Pseudomonadota</taxon>
        <taxon>Gammaproteobacteria</taxon>
        <taxon>Alteromonadales</taxon>
        <taxon>Alteromonadaceae</taxon>
        <taxon>Catenovulum</taxon>
    </lineage>
</organism>
<dbReference type="Proteomes" id="UP000037600">
    <property type="component" value="Unassembled WGS sequence"/>
</dbReference>
<proteinExistence type="predicted"/>
<dbReference type="STRING" id="1513271.XM47_16800"/>